<dbReference type="EMBL" id="MU826366">
    <property type="protein sequence ID" value="KAJ7378469.1"/>
    <property type="molecule type" value="Genomic_DNA"/>
</dbReference>
<feature type="signal peptide" evidence="1">
    <location>
        <begin position="1"/>
        <end position="19"/>
    </location>
</feature>
<evidence type="ECO:0000313" key="2">
    <source>
        <dbReference type="EMBL" id="KAJ7378469.1"/>
    </source>
</evidence>
<evidence type="ECO:0008006" key="4">
    <source>
        <dbReference type="Google" id="ProtNLM"/>
    </source>
</evidence>
<gene>
    <name evidence="2" type="ORF">OS493_023004</name>
</gene>
<organism evidence="2 3">
    <name type="scientific">Desmophyllum pertusum</name>
    <dbReference type="NCBI Taxonomy" id="174260"/>
    <lineage>
        <taxon>Eukaryota</taxon>
        <taxon>Metazoa</taxon>
        <taxon>Cnidaria</taxon>
        <taxon>Anthozoa</taxon>
        <taxon>Hexacorallia</taxon>
        <taxon>Scleractinia</taxon>
        <taxon>Caryophylliina</taxon>
        <taxon>Caryophylliidae</taxon>
        <taxon>Desmophyllum</taxon>
    </lineage>
</organism>
<dbReference type="AlphaFoldDB" id="A0A9W9ZCH2"/>
<proteinExistence type="predicted"/>
<name>A0A9W9ZCH2_9CNID</name>
<keyword evidence="3" id="KW-1185">Reference proteome</keyword>
<feature type="chain" id="PRO_5040798512" description="Pheromone biosynthesis activating neuropeptide" evidence="1">
    <location>
        <begin position="20"/>
        <end position="187"/>
    </location>
</feature>
<comment type="caution">
    <text evidence="2">The sequence shown here is derived from an EMBL/GenBank/DDBJ whole genome shotgun (WGS) entry which is preliminary data.</text>
</comment>
<evidence type="ECO:0000313" key="3">
    <source>
        <dbReference type="Proteomes" id="UP001163046"/>
    </source>
</evidence>
<accession>A0A9W9ZCH2</accession>
<keyword evidence="1" id="KW-0732">Signal</keyword>
<evidence type="ECO:0000256" key="1">
    <source>
        <dbReference type="SAM" id="SignalP"/>
    </source>
</evidence>
<protein>
    <recommendedName>
        <fullName evidence="4">Pheromone biosynthesis activating neuropeptide</fullName>
    </recommendedName>
</protein>
<dbReference type="Proteomes" id="UP001163046">
    <property type="component" value="Unassembled WGS sequence"/>
</dbReference>
<sequence>MSATDKTFLMSVMLITAYCTVNEVPHEDGNMEFSIDDFHTKYTTKQQDCFKIDALNAPADSFTLGGVFLRRLDSIPSPYIVSGTGPTYEERKTKSHLRELRRAAQLGQLGEEMMRIASEHGLLVDPNSGHRPPAATQVSLWSKHSGQDRANAQDTTSGFVDYSSADNIDVHRRPFQWCHYRIQIPLQ</sequence>
<reference evidence="2" key="1">
    <citation type="submission" date="2023-01" db="EMBL/GenBank/DDBJ databases">
        <title>Genome assembly of the deep-sea coral Lophelia pertusa.</title>
        <authorList>
            <person name="Herrera S."/>
            <person name="Cordes E."/>
        </authorList>
    </citation>
    <scope>NUCLEOTIDE SEQUENCE</scope>
    <source>
        <strain evidence="2">USNM1676648</strain>
        <tissue evidence="2">Polyp</tissue>
    </source>
</reference>